<keyword evidence="5" id="KW-0998">Cell outer membrane</keyword>
<dbReference type="GO" id="GO:0015562">
    <property type="term" value="F:efflux transmembrane transporter activity"/>
    <property type="evidence" value="ECO:0007669"/>
    <property type="project" value="InterPro"/>
</dbReference>
<comment type="subcellular location">
    <subcellularLocation>
        <location evidence="1">Cell outer membrane</location>
    </subcellularLocation>
</comment>
<dbReference type="AlphaFoldDB" id="A0A2V4A1Q6"/>
<dbReference type="Gene3D" id="1.20.1600.10">
    <property type="entry name" value="Outer membrane efflux proteins (OEP)"/>
    <property type="match status" value="1"/>
</dbReference>
<dbReference type="GO" id="GO:0015288">
    <property type="term" value="F:porin activity"/>
    <property type="evidence" value="ECO:0007669"/>
    <property type="project" value="TreeGrafter"/>
</dbReference>
<keyword evidence="2" id="KW-1134">Transmembrane beta strand</keyword>
<feature type="chain" id="PRO_5015863699" description="TolC family protein" evidence="6">
    <location>
        <begin position="20"/>
        <end position="416"/>
    </location>
</feature>
<evidence type="ECO:0000256" key="3">
    <source>
        <dbReference type="ARBA" id="ARBA00022692"/>
    </source>
</evidence>
<feature type="signal peptide" evidence="6">
    <location>
        <begin position="1"/>
        <end position="19"/>
    </location>
</feature>
<keyword evidence="8" id="KW-1185">Reference proteome</keyword>
<protein>
    <recommendedName>
        <fullName evidence="9">TolC family protein</fullName>
    </recommendedName>
</protein>
<proteinExistence type="predicted"/>
<evidence type="ECO:0000313" key="8">
    <source>
        <dbReference type="Proteomes" id="UP000248079"/>
    </source>
</evidence>
<dbReference type="GO" id="GO:1990281">
    <property type="term" value="C:efflux pump complex"/>
    <property type="evidence" value="ECO:0007669"/>
    <property type="project" value="TreeGrafter"/>
</dbReference>
<evidence type="ECO:0000313" key="7">
    <source>
        <dbReference type="EMBL" id="PXY02825.1"/>
    </source>
</evidence>
<evidence type="ECO:0000256" key="4">
    <source>
        <dbReference type="ARBA" id="ARBA00023136"/>
    </source>
</evidence>
<dbReference type="GO" id="GO:0009279">
    <property type="term" value="C:cell outer membrane"/>
    <property type="evidence" value="ECO:0007669"/>
    <property type="project" value="UniProtKB-SubCell"/>
</dbReference>
<dbReference type="PANTHER" id="PTHR30026:SF20">
    <property type="entry name" value="OUTER MEMBRANE PROTEIN TOLC"/>
    <property type="match status" value="1"/>
</dbReference>
<evidence type="ECO:0000256" key="5">
    <source>
        <dbReference type="ARBA" id="ARBA00023237"/>
    </source>
</evidence>
<comment type="caution">
    <text evidence="7">The sequence shown here is derived from an EMBL/GenBank/DDBJ whole genome shotgun (WGS) entry which is preliminary data.</text>
</comment>
<evidence type="ECO:0008006" key="9">
    <source>
        <dbReference type="Google" id="ProtNLM"/>
    </source>
</evidence>
<evidence type="ECO:0000256" key="6">
    <source>
        <dbReference type="SAM" id="SignalP"/>
    </source>
</evidence>
<dbReference type="InterPro" id="IPR051906">
    <property type="entry name" value="TolC-like"/>
</dbReference>
<dbReference type="SUPFAM" id="SSF56954">
    <property type="entry name" value="Outer membrane efflux proteins (OEP)"/>
    <property type="match status" value="1"/>
</dbReference>
<dbReference type="EMBL" id="QFLI01000001">
    <property type="protein sequence ID" value="PXY02825.1"/>
    <property type="molecule type" value="Genomic_DNA"/>
</dbReference>
<evidence type="ECO:0000256" key="2">
    <source>
        <dbReference type="ARBA" id="ARBA00022452"/>
    </source>
</evidence>
<keyword evidence="6" id="KW-0732">Signal</keyword>
<dbReference type="RefSeq" id="WP_110358984.1">
    <property type="nucleotide sequence ID" value="NZ_QFLI01000001.1"/>
</dbReference>
<organism evidence="7 8">
    <name type="scientific">Marinifilum breve</name>
    <dbReference type="NCBI Taxonomy" id="2184082"/>
    <lineage>
        <taxon>Bacteria</taxon>
        <taxon>Pseudomonadati</taxon>
        <taxon>Bacteroidota</taxon>
        <taxon>Bacteroidia</taxon>
        <taxon>Marinilabiliales</taxon>
        <taxon>Marinifilaceae</taxon>
    </lineage>
</organism>
<dbReference type="Proteomes" id="UP000248079">
    <property type="component" value="Unassembled WGS sequence"/>
</dbReference>
<name>A0A2V4A1Q6_9BACT</name>
<dbReference type="PANTHER" id="PTHR30026">
    <property type="entry name" value="OUTER MEMBRANE PROTEIN TOLC"/>
    <property type="match status" value="1"/>
</dbReference>
<keyword evidence="4" id="KW-0472">Membrane</keyword>
<keyword evidence="3" id="KW-0812">Transmembrane</keyword>
<dbReference type="OrthoDB" id="1680428at2"/>
<reference evidence="7 8" key="1">
    <citation type="submission" date="2018-05" db="EMBL/GenBank/DDBJ databases">
        <title>Marinifilum breve JC075T sp. nov., a marine bacterium isolated from Yongle Blue Hole in the South China Sea.</title>
        <authorList>
            <person name="Fu T."/>
        </authorList>
    </citation>
    <scope>NUCLEOTIDE SEQUENCE [LARGE SCALE GENOMIC DNA]</scope>
    <source>
        <strain evidence="7 8">JC075</strain>
    </source>
</reference>
<gene>
    <name evidence="7" type="ORF">DF185_01670</name>
</gene>
<evidence type="ECO:0000256" key="1">
    <source>
        <dbReference type="ARBA" id="ARBA00004442"/>
    </source>
</evidence>
<accession>A0A2V4A1Q6</accession>
<sequence length="416" mass="48287">MRFLTITILIFLSCTKLFAQESRSVMLEHVEYAISNNPDLKAMDLKYQQALEKIPQVKALPDPTFSAGVFIQPIETRVGAQKAKLSISQMFPWFGTLGAKEQQASLQAHAIYLKYLDARSKLELKVTNSWLDLILTDHKIHFTKKRVEVLDLLEKQSLKRYESDQTDMVNVLYIQMLKEELISKLELFKDKRTTQQTAFNKILNRDLSMYVNTPLDDSFLLSSMKPYEGLIFANHNRIKSWNQMVESAQFGEKASKLNALPKFGLGLDYAILSKRNDMDVSDNGQDAIMPMLSISIPIFRKKNKATIKFNQLKQQEYQQLKISELNQLQLEKQQALELYKTGSRDLKLYENLLTKAKQSYEILSSSYESSVKRYEEVLNMQQKIWIYEQKQIEAQIKVQKSLAQFKYLDANQSLEK</sequence>